<sequence length="896" mass="102594">MSLNYNDGIINTGYHDSDTMELDRGQYGRPSSRQKSTFNHNHSSPYDDDNVGYQQEPTEWRGGRGFLSMNSVQPEFDYNREIPRYSDSRNNPYEGQINPVFQHEQEPSYFGQSYERPMHMDNDPSEGDTNVRRRSKKQSFLPMQTLNTATPDSSPEQHAGLNYTQENEKLVEKLTEMSNDDIDKEIRKLQRSLNDKRVLRNQVIKIKQRSAKSQRDCCSGCIYSVKKTFRKARRFASDVSIAFKLWHSTLKVIEGKFGTSILSYFIFLRWLLAFNIFSFIINFSFITIPQFFDMRQNNLSFSGLELLTGAGYFEETILYYGFYTNSTIQKEANLAPYNMQLAYIFTIGLYLATCFLILLYSMGKSYRDHFINPASFSGNAAKLLCSWDFSITNIKAVDLKKKHLSTQIKETLSEKLMEKLKLTLKEKIARFSIHVVAWILSTGIAVGCCAGVYELCTIVDGVQRNITVPLTKQASTLVVPVVVSLINLLVPLVYATLGLMETYKYPRHYIYAVIIRNVLLKISIIGILCYYWLNYVAKSDKECWESYVGQDIYRLVVIDFLFALIGSLFGELVRRIIGTHCCKKLGKKPEFDIARNVLDLIYAQTLAWIGIFFSPLLPLIQMIKLFIIFYLKTVSLMMNCIPPRRAWRASQMTTIFIFLLFFPSFAGVLCVIGVTVWRTHPSKACGPFQSLDTPYESITNWMATINFFVDAKWIVWIYNNIVTSVLFFYILTLIILIISYLYMQIVRGRKIMVKHLLKQIGNEGNDKVFLLKELRKTHNSHIAPAIVPYEKQPPPSQGVQEFHIANESKASLRRSGSIGATDALALAMMARHEAELEEDTQAANERNLRASRGKSDAMAMIMRARQEAEAEATGQPGTSEALAMAMRARQQAEMDR</sequence>
<feature type="transmembrane region" description="Helical" evidence="6">
    <location>
        <begin position="509"/>
        <end position="533"/>
    </location>
</feature>
<feature type="transmembrane region" description="Helical" evidence="6">
    <location>
        <begin position="593"/>
        <end position="613"/>
    </location>
</feature>
<keyword evidence="3 6" id="KW-0812">Transmembrane</keyword>
<name>A0AAD1SPC8_PELCU</name>
<feature type="transmembrane region" description="Helical" evidence="6">
    <location>
        <begin position="553"/>
        <end position="573"/>
    </location>
</feature>
<feature type="compositionally biased region" description="Polar residues" evidence="7">
    <location>
        <begin position="29"/>
        <end position="44"/>
    </location>
</feature>
<keyword evidence="5 6" id="KW-0472">Membrane</keyword>
<evidence type="ECO:0000256" key="6">
    <source>
        <dbReference type="RuleBase" id="RU310713"/>
    </source>
</evidence>
<feature type="domain" description="TMC" evidence="8">
    <location>
        <begin position="543"/>
        <end position="650"/>
    </location>
</feature>
<protein>
    <recommendedName>
        <fullName evidence="6">Transmembrane channel-like protein</fullName>
    </recommendedName>
</protein>
<evidence type="ECO:0000256" key="1">
    <source>
        <dbReference type="ARBA" id="ARBA00004141"/>
    </source>
</evidence>
<dbReference type="GO" id="GO:0005886">
    <property type="term" value="C:plasma membrane"/>
    <property type="evidence" value="ECO:0007669"/>
    <property type="project" value="InterPro"/>
</dbReference>
<proteinExistence type="inferred from homology"/>
<feature type="transmembrane region" description="Helical" evidence="6">
    <location>
        <begin position="473"/>
        <end position="497"/>
    </location>
</feature>
<feature type="region of interest" description="Disordered" evidence="7">
    <location>
        <begin position="116"/>
        <end position="159"/>
    </location>
</feature>
<evidence type="ECO:0000256" key="5">
    <source>
        <dbReference type="ARBA" id="ARBA00023136"/>
    </source>
</evidence>
<organism evidence="9 10">
    <name type="scientific">Pelobates cultripes</name>
    <name type="common">Western spadefoot toad</name>
    <dbReference type="NCBI Taxonomy" id="61616"/>
    <lineage>
        <taxon>Eukaryota</taxon>
        <taxon>Metazoa</taxon>
        <taxon>Chordata</taxon>
        <taxon>Craniata</taxon>
        <taxon>Vertebrata</taxon>
        <taxon>Euteleostomi</taxon>
        <taxon>Amphibia</taxon>
        <taxon>Batrachia</taxon>
        <taxon>Anura</taxon>
        <taxon>Pelobatoidea</taxon>
        <taxon>Pelobatidae</taxon>
        <taxon>Pelobates</taxon>
    </lineage>
</organism>
<evidence type="ECO:0000256" key="7">
    <source>
        <dbReference type="SAM" id="MobiDB-lite"/>
    </source>
</evidence>
<feature type="transmembrane region" description="Helical" evidence="6">
    <location>
        <begin position="431"/>
        <end position="453"/>
    </location>
</feature>
<feature type="transmembrane region" description="Helical" evidence="6">
    <location>
        <begin position="653"/>
        <end position="677"/>
    </location>
</feature>
<dbReference type="Proteomes" id="UP001295444">
    <property type="component" value="Chromosome 07"/>
</dbReference>
<feature type="region of interest" description="Disordered" evidence="7">
    <location>
        <begin position="836"/>
        <end position="896"/>
    </location>
</feature>
<feature type="transmembrane region" description="Helical" evidence="6">
    <location>
        <begin position="270"/>
        <end position="292"/>
    </location>
</feature>
<accession>A0AAD1SPC8</accession>
<dbReference type="PANTHER" id="PTHR23302">
    <property type="entry name" value="TRANSMEMBRANE CHANNEL-RELATED"/>
    <property type="match status" value="1"/>
</dbReference>
<evidence type="ECO:0000313" key="9">
    <source>
        <dbReference type="EMBL" id="CAH2307073.1"/>
    </source>
</evidence>
<evidence type="ECO:0000313" key="10">
    <source>
        <dbReference type="Proteomes" id="UP001295444"/>
    </source>
</evidence>
<feature type="transmembrane region" description="Helical" evidence="6">
    <location>
        <begin position="619"/>
        <end position="641"/>
    </location>
</feature>
<keyword evidence="10" id="KW-1185">Reference proteome</keyword>
<dbReference type="InterPro" id="IPR012496">
    <property type="entry name" value="TMC_dom"/>
</dbReference>
<dbReference type="InterPro" id="IPR038900">
    <property type="entry name" value="TMC"/>
</dbReference>
<dbReference type="GO" id="GO:0008381">
    <property type="term" value="F:mechanosensitive monoatomic ion channel activity"/>
    <property type="evidence" value="ECO:0007669"/>
    <property type="project" value="TreeGrafter"/>
</dbReference>
<feature type="compositionally biased region" description="Low complexity" evidence="7">
    <location>
        <begin position="880"/>
        <end position="889"/>
    </location>
</feature>
<evidence type="ECO:0000256" key="4">
    <source>
        <dbReference type="ARBA" id="ARBA00022989"/>
    </source>
</evidence>
<keyword evidence="4 6" id="KW-1133">Transmembrane helix</keyword>
<evidence type="ECO:0000256" key="2">
    <source>
        <dbReference type="ARBA" id="ARBA00006510"/>
    </source>
</evidence>
<gene>
    <name evidence="9" type="ORF">PECUL_23A055746</name>
</gene>
<feature type="region of interest" description="Disordered" evidence="7">
    <location>
        <begin position="1"/>
        <end position="51"/>
    </location>
</feature>
<comment type="subcellular location">
    <subcellularLocation>
        <location evidence="1 6">Membrane</location>
        <topology evidence="1 6">Multi-pass membrane protein</topology>
    </subcellularLocation>
</comment>
<evidence type="ECO:0000256" key="3">
    <source>
        <dbReference type="ARBA" id="ARBA00022692"/>
    </source>
</evidence>
<feature type="compositionally biased region" description="Polar residues" evidence="7">
    <location>
        <begin position="141"/>
        <end position="156"/>
    </location>
</feature>
<dbReference type="AlphaFoldDB" id="A0AAD1SPC8"/>
<feature type="compositionally biased region" description="Basic and acidic residues" evidence="7">
    <location>
        <begin position="15"/>
        <end position="26"/>
    </location>
</feature>
<evidence type="ECO:0000259" key="8">
    <source>
        <dbReference type="Pfam" id="PF07810"/>
    </source>
</evidence>
<dbReference type="Pfam" id="PF07810">
    <property type="entry name" value="TMC"/>
    <property type="match status" value="1"/>
</dbReference>
<reference evidence="9" key="1">
    <citation type="submission" date="2022-03" db="EMBL/GenBank/DDBJ databases">
        <authorList>
            <person name="Alioto T."/>
            <person name="Alioto T."/>
            <person name="Gomez Garrido J."/>
        </authorList>
    </citation>
    <scope>NUCLEOTIDE SEQUENCE</scope>
</reference>
<feature type="transmembrane region" description="Helical" evidence="6">
    <location>
        <begin position="716"/>
        <end position="742"/>
    </location>
</feature>
<dbReference type="EMBL" id="OW240918">
    <property type="protein sequence ID" value="CAH2307073.1"/>
    <property type="molecule type" value="Genomic_DNA"/>
</dbReference>
<dbReference type="PANTHER" id="PTHR23302:SF5">
    <property type="entry name" value="TRANSMEMBRANE CHANNEL-LIKE PROTEIN 5"/>
    <property type="match status" value="1"/>
</dbReference>
<comment type="similarity">
    <text evidence="2 6">Belongs to the TMC family.</text>
</comment>
<feature type="transmembrane region" description="Helical" evidence="6">
    <location>
        <begin position="341"/>
        <end position="360"/>
    </location>
</feature>